<comment type="caution">
    <text evidence="4">The sequence shown here is derived from an EMBL/GenBank/DDBJ whole genome shotgun (WGS) entry which is preliminary data.</text>
</comment>
<dbReference type="InterPro" id="IPR040185">
    <property type="entry name" value="Far11/STRP"/>
</dbReference>
<sequence>MNPPPERPRGMSYPYEFKCLISQLKSTKTQEFINEYTKDSAKLPSENVTEYKYTDAEDMLTELCELYSYGEESTYKSNSEAFEAVIKKLGLPRSWKLLSDAEKMSILMSLANDLDHRNVRVRMRASEGILYIAQGCWADLVDTEEHAESIGFNGILLYHFGIFTSFVDLLKIEVANFHNKKELSENNSRNLRIILNVLYTITEVIRKEKNNICSEYTHHVESFCTEMLFNDESLITILFDMLVRFCDCHTYSYHFPLKKVLLLLWKLLLIALGGLSELEETKKEIRMDNGLPPEHDSSEEQQPDPNRFLDVINLIDLIGESSQRGRVKKRPKVRQEEHNKFLRNARLRFEDSNVKDDDTDVVGLPAPICSSIEIIKKHLYTPLGQRHVEREKLVRSHPDTHPDEIELTPAELIYEMLFPNFNEYMVSLLKVVLWCGKFRTERLFSGRPPISGLAPEADPNSRILYSVVLYIDLFRHNEIILKAVSAILLLLLKHLKLNNVYQFEYMSQCLVTNNVLTILMAFFKQNIAGFVTTLNEIPALNFTECVTGTSEIKADCLNQVCTSTVSSRNMFFCINFLRVLNKLVKWKPARIEHLESFRNSKAILNRLVEIKHDTIKLYALKLLKMQMKYTRKNWRKRHVHLINEIYNRVRLHMNDSFLTYVPPKMTRDKLEDHKDENLLRKDIAEFNERRYGDLEKQQHIDIDFCTRKVVETQWLLPYCLNRAHHELLTQEFLC</sequence>
<evidence type="ECO:0000259" key="2">
    <source>
        <dbReference type="SMART" id="SM01292"/>
    </source>
</evidence>
<gene>
    <name evidence="4" type="ORF">GEV33_005948</name>
</gene>
<reference evidence="4" key="2">
    <citation type="submission" date="2021-08" db="EMBL/GenBank/DDBJ databases">
        <authorList>
            <person name="Eriksson T."/>
        </authorList>
    </citation>
    <scope>NUCLEOTIDE SEQUENCE</scope>
    <source>
        <strain evidence="4">Stoneville</strain>
        <tissue evidence="4">Whole head</tissue>
    </source>
</reference>
<feature type="domain" description="Far11/STRP N-terminal" evidence="2">
    <location>
        <begin position="46"/>
        <end position="339"/>
    </location>
</feature>
<dbReference type="SMART" id="SM01293">
    <property type="entry name" value="DUF3402"/>
    <property type="match status" value="1"/>
</dbReference>
<dbReference type="Proteomes" id="UP000719412">
    <property type="component" value="Unassembled WGS sequence"/>
</dbReference>
<reference evidence="4" key="1">
    <citation type="journal article" date="2020" name="J Insects Food Feed">
        <title>The yellow mealworm (Tenebrio molitor) genome: a resource for the emerging insects as food and feed industry.</title>
        <authorList>
            <person name="Eriksson T."/>
            <person name="Andere A."/>
            <person name="Kelstrup H."/>
            <person name="Emery V."/>
            <person name="Picard C."/>
        </authorList>
    </citation>
    <scope>NUCLEOTIDE SEQUENCE</scope>
    <source>
        <strain evidence="4">Stoneville</strain>
        <tissue evidence="4">Whole head</tissue>
    </source>
</reference>
<dbReference type="Pfam" id="PF11882">
    <property type="entry name" value="DUF3402"/>
    <property type="match status" value="2"/>
</dbReference>
<dbReference type="GO" id="GO:0005829">
    <property type="term" value="C:cytosol"/>
    <property type="evidence" value="ECO:0007669"/>
    <property type="project" value="TreeGrafter"/>
</dbReference>
<dbReference type="InterPro" id="IPR012486">
    <property type="entry name" value="Far11/STRP_N"/>
</dbReference>
<accession>A0A8J6HNL1</accession>
<name>A0A8J6HNL1_TENMO</name>
<evidence type="ECO:0000259" key="3">
    <source>
        <dbReference type="SMART" id="SM01293"/>
    </source>
</evidence>
<proteinExistence type="inferred from homology"/>
<dbReference type="PANTHER" id="PTHR13239:SF4">
    <property type="entry name" value="AT25231P"/>
    <property type="match status" value="1"/>
</dbReference>
<protein>
    <submittedName>
        <fullName evidence="4">Uncharacterized protein</fullName>
    </submittedName>
</protein>
<evidence type="ECO:0000256" key="1">
    <source>
        <dbReference type="ARBA" id="ARBA00007062"/>
    </source>
</evidence>
<comment type="similarity">
    <text evidence="1">Belongs to the STRIP family.</text>
</comment>
<dbReference type="Pfam" id="PF07923">
    <property type="entry name" value="N1221"/>
    <property type="match status" value="1"/>
</dbReference>
<dbReference type="GO" id="GO:0007010">
    <property type="term" value="P:cytoskeleton organization"/>
    <property type="evidence" value="ECO:0007669"/>
    <property type="project" value="TreeGrafter"/>
</dbReference>
<evidence type="ECO:0000313" key="4">
    <source>
        <dbReference type="EMBL" id="KAH0816843.1"/>
    </source>
</evidence>
<organism evidence="4 5">
    <name type="scientific">Tenebrio molitor</name>
    <name type="common">Yellow mealworm beetle</name>
    <dbReference type="NCBI Taxonomy" id="7067"/>
    <lineage>
        <taxon>Eukaryota</taxon>
        <taxon>Metazoa</taxon>
        <taxon>Ecdysozoa</taxon>
        <taxon>Arthropoda</taxon>
        <taxon>Hexapoda</taxon>
        <taxon>Insecta</taxon>
        <taxon>Pterygota</taxon>
        <taxon>Neoptera</taxon>
        <taxon>Endopterygota</taxon>
        <taxon>Coleoptera</taxon>
        <taxon>Polyphaga</taxon>
        <taxon>Cucujiformia</taxon>
        <taxon>Tenebrionidae</taxon>
        <taxon>Tenebrio</taxon>
    </lineage>
</organism>
<keyword evidence="5" id="KW-1185">Reference proteome</keyword>
<evidence type="ECO:0000313" key="5">
    <source>
        <dbReference type="Proteomes" id="UP000719412"/>
    </source>
</evidence>
<dbReference type="InterPro" id="IPR021819">
    <property type="entry name" value="Far11/STRP_C"/>
</dbReference>
<dbReference type="PANTHER" id="PTHR13239">
    <property type="entry name" value="PROTEIN REQUIRED FOR HYPHAL ANASTOMOSIS HAM-2"/>
    <property type="match status" value="1"/>
</dbReference>
<dbReference type="SMART" id="SM01292">
    <property type="entry name" value="N1221"/>
    <property type="match status" value="1"/>
</dbReference>
<dbReference type="AlphaFoldDB" id="A0A8J6HNL1"/>
<feature type="domain" description="Far11/STRP C-terminal" evidence="3">
    <location>
        <begin position="365"/>
        <end position="718"/>
    </location>
</feature>
<dbReference type="EMBL" id="JABDTM020020838">
    <property type="protein sequence ID" value="KAH0816843.1"/>
    <property type="molecule type" value="Genomic_DNA"/>
</dbReference>